<reference evidence="1 2" key="2">
    <citation type="journal article" date="2022" name="Mar. Drugs">
        <title>Bioassay-Guided Fractionation Leads to the Detection of Cholic Acid Generated by the Rare Thalassomonas sp.</title>
        <authorList>
            <person name="Pheiffer F."/>
            <person name="Schneider Y.K."/>
            <person name="Hansen E.H."/>
            <person name="Andersen J.H."/>
            <person name="Isaksson J."/>
            <person name="Busche T."/>
            <person name="R C."/>
            <person name="Kalinowski J."/>
            <person name="Zyl L.V."/>
            <person name="Trindade M."/>
        </authorList>
    </citation>
    <scope>NUCLEOTIDE SEQUENCE [LARGE SCALE GENOMIC DNA]</scope>
    <source>
        <strain evidence="1 2">XOM25</strain>
    </source>
</reference>
<reference evidence="1 2" key="1">
    <citation type="journal article" date="2015" name="Genome Announc.">
        <title>Draft Genome Sequences of Marine Isolates of Thalassomonas viridans and Thalassomonas actiniarum.</title>
        <authorList>
            <person name="Olonade I."/>
            <person name="van Zyl L.J."/>
            <person name="Trindade M."/>
        </authorList>
    </citation>
    <scope>NUCLEOTIDE SEQUENCE [LARGE SCALE GENOMIC DNA]</scope>
    <source>
        <strain evidence="1 2">XOM25</strain>
    </source>
</reference>
<name>A0AAE9Z099_9GAMM</name>
<keyword evidence="2" id="KW-1185">Reference proteome</keyword>
<accession>A0AAE9Z099</accession>
<dbReference type="Proteomes" id="UP000032352">
    <property type="component" value="Chromosome"/>
</dbReference>
<dbReference type="RefSeq" id="WP_044836596.1">
    <property type="nucleotide sequence ID" value="NZ_CP059733.1"/>
</dbReference>
<evidence type="ECO:0000313" key="2">
    <source>
        <dbReference type="Proteomes" id="UP000032352"/>
    </source>
</evidence>
<evidence type="ECO:0000313" key="1">
    <source>
        <dbReference type="EMBL" id="WDE03669.1"/>
    </source>
</evidence>
<sequence>MKFRDIYFSSIHYFTVGIEEDSNCYYISISVSNQRVDYEEYYKIPTELYEANKDNLGNLKDIAEECRQRLRDQDLFLEPGSDRGVPR</sequence>
<dbReference type="AlphaFoldDB" id="A0AAE9Z099"/>
<proteinExistence type="predicted"/>
<organism evidence="1 2">
    <name type="scientific">Thalassomonas viridans</name>
    <dbReference type="NCBI Taxonomy" id="137584"/>
    <lineage>
        <taxon>Bacteria</taxon>
        <taxon>Pseudomonadati</taxon>
        <taxon>Pseudomonadota</taxon>
        <taxon>Gammaproteobacteria</taxon>
        <taxon>Alteromonadales</taxon>
        <taxon>Colwelliaceae</taxon>
        <taxon>Thalassomonas</taxon>
    </lineage>
</organism>
<dbReference type="KEGG" id="tvd:SG34_020115"/>
<protein>
    <submittedName>
        <fullName evidence="1">Uncharacterized protein</fullName>
    </submittedName>
</protein>
<gene>
    <name evidence="1" type="ORF">SG34_020115</name>
</gene>
<dbReference type="EMBL" id="CP059733">
    <property type="protein sequence ID" value="WDE03669.1"/>
    <property type="molecule type" value="Genomic_DNA"/>
</dbReference>